<organism evidence="2 3">
    <name type="scientific">Sulfitobacter albidus</name>
    <dbReference type="NCBI Taxonomy" id="2829501"/>
    <lineage>
        <taxon>Bacteria</taxon>
        <taxon>Pseudomonadati</taxon>
        <taxon>Pseudomonadota</taxon>
        <taxon>Alphaproteobacteria</taxon>
        <taxon>Rhodobacterales</taxon>
        <taxon>Roseobacteraceae</taxon>
        <taxon>Sulfitobacter</taxon>
    </lineage>
</organism>
<dbReference type="AlphaFoldDB" id="A0A975JCX5"/>
<protein>
    <submittedName>
        <fullName evidence="2">S-adenosyl-L-homocysteine hydrolase</fullName>
    </submittedName>
</protein>
<dbReference type="EMBL" id="CP073581">
    <property type="protein sequence ID" value="QUJ76156.1"/>
    <property type="molecule type" value="Genomic_DNA"/>
</dbReference>
<dbReference type="GO" id="GO:0016787">
    <property type="term" value="F:hydrolase activity"/>
    <property type="evidence" value="ECO:0007669"/>
    <property type="project" value="UniProtKB-KW"/>
</dbReference>
<keyword evidence="2" id="KW-0378">Hydrolase</keyword>
<sequence length="101" mass="10656">MKTLIATALTVTTLGTAAVAQDVCMPAAEMQSSLIDWYGEAPVAGPSQDNTRLWVSDASGTWTLVRTLADGNACVEATGENWSPDRDAEQLLAALEARNDS</sequence>
<reference evidence="2" key="1">
    <citation type="submission" date="2021-04" db="EMBL/GenBank/DDBJ databases">
        <title>Complete genome sequence for Sulfitobacter sp. strain JK7-1.</title>
        <authorList>
            <person name="Park S.-J."/>
        </authorList>
    </citation>
    <scope>NUCLEOTIDE SEQUENCE</scope>
    <source>
        <strain evidence="2">JK7-1</strain>
    </source>
</reference>
<dbReference type="KEGG" id="sual:KDD17_14775"/>
<dbReference type="Proteomes" id="UP000683291">
    <property type="component" value="Chromosome 1"/>
</dbReference>
<name>A0A975JCX5_9RHOB</name>
<accession>A0A975JCX5</accession>
<evidence type="ECO:0000313" key="2">
    <source>
        <dbReference type="EMBL" id="QUJ76156.1"/>
    </source>
</evidence>
<evidence type="ECO:0000256" key="1">
    <source>
        <dbReference type="SAM" id="SignalP"/>
    </source>
</evidence>
<keyword evidence="3" id="KW-1185">Reference proteome</keyword>
<evidence type="ECO:0000313" key="3">
    <source>
        <dbReference type="Proteomes" id="UP000683291"/>
    </source>
</evidence>
<feature type="chain" id="PRO_5036800971" evidence="1">
    <location>
        <begin position="21"/>
        <end position="101"/>
    </location>
</feature>
<proteinExistence type="predicted"/>
<gene>
    <name evidence="2" type="ORF">KDD17_14775</name>
</gene>
<feature type="signal peptide" evidence="1">
    <location>
        <begin position="1"/>
        <end position="20"/>
    </location>
</feature>
<dbReference type="RefSeq" id="WP_212704354.1">
    <property type="nucleotide sequence ID" value="NZ_CP073581.1"/>
</dbReference>
<keyword evidence="1" id="KW-0732">Signal</keyword>